<dbReference type="InterPro" id="IPR023485">
    <property type="entry name" value="Ptyr_pPase"/>
</dbReference>
<dbReference type="PANTHER" id="PTHR43428:SF1">
    <property type="entry name" value="ARSENATE REDUCTASE"/>
    <property type="match status" value="1"/>
</dbReference>
<evidence type="ECO:0000259" key="2">
    <source>
        <dbReference type="SMART" id="SM00226"/>
    </source>
</evidence>
<dbReference type="PANTHER" id="PTHR43428">
    <property type="entry name" value="ARSENATE REDUCTASE"/>
    <property type="match status" value="1"/>
</dbReference>
<dbReference type="Pfam" id="PF01451">
    <property type="entry name" value="LMWPc"/>
    <property type="match status" value="1"/>
</dbReference>
<dbReference type="SUPFAM" id="SSF52788">
    <property type="entry name" value="Phosphotyrosine protein phosphatases I"/>
    <property type="match status" value="1"/>
</dbReference>
<dbReference type="Proteomes" id="UP000195442">
    <property type="component" value="Unassembled WGS sequence"/>
</dbReference>
<name>A0A1R4HDB0_9GAMM</name>
<keyword evidence="1" id="KW-0059">Arsenical resistance</keyword>
<sequence length="163" mass="17507">MIQRPLNILVLCTGNSCRSVLGEALFNHLGARRFKAYSAGSHPIGRINTGALATLARHGLPTEGYISQSWDEFEAKQIDIMISVCDSAAGETCPVYLGSAIRGHWGVSDPGHVEGSAEVIEAAFEATYATLEKRIQQLLALPVETLSKTELVQALNKIGSEIV</sequence>
<reference evidence="4" key="1">
    <citation type="submission" date="2017-02" db="EMBL/GenBank/DDBJ databases">
        <authorList>
            <person name="Daims H."/>
        </authorList>
    </citation>
    <scope>NUCLEOTIDE SEQUENCE [LARGE SCALE GENOMIC DNA]</scope>
</reference>
<gene>
    <name evidence="3" type="ORF">CRENPOLYSF2_380013</name>
</gene>
<evidence type="ECO:0000256" key="1">
    <source>
        <dbReference type="ARBA" id="ARBA00022849"/>
    </source>
</evidence>
<dbReference type="OrthoDB" id="9793058at2"/>
<dbReference type="RefSeq" id="WP_087147696.1">
    <property type="nucleotide sequence ID" value="NZ_FUKJ01000312.1"/>
</dbReference>
<dbReference type="GO" id="GO:0046685">
    <property type="term" value="P:response to arsenic-containing substance"/>
    <property type="evidence" value="ECO:0007669"/>
    <property type="project" value="UniProtKB-KW"/>
</dbReference>
<dbReference type="InterPro" id="IPR036196">
    <property type="entry name" value="Ptyr_pPase_sf"/>
</dbReference>
<evidence type="ECO:0000313" key="3">
    <source>
        <dbReference type="EMBL" id="SJM94199.1"/>
    </source>
</evidence>
<dbReference type="AlphaFoldDB" id="A0A1R4HDB0"/>
<organism evidence="3 4">
    <name type="scientific">Crenothrix polyspora</name>
    <dbReference type="NCBI Taxonomy" id="360316"/>
    <lineage>
        <taxon>Bacteria</taxon>
        <taxon>Pseudomonadati</taxon>
        <taxon>Pseudomonadota</taxon>
        <taxon>Gammaproteobacteria</taxon>
        <taxon>Methylococcales</taxon>
        <taxon>Crenotrichaceae</taxon>
        <taxon>Crenothrix</taxon>
    </lineage>
</organism>
<evidence type="ECO:0000313" key="4">
    <source>
        <dbReference type="Proteomes" id="UP000195442"/>
    </source>
</evidence>
<proteinExistence type="predicted"/>
<dbReference type="EMBL" id="FUKJ01000312">
    <property type="protein sequence ID" value="SJM94199.1"/>
    <property type="molecule type" value="Genomic_DNA"/>
</dbReference>
<dbReference type="Gene3D" id="3.40.50.2300">
    <property type="match status" value="1"/>
</dbReference>
<protein>
    <submittedName>
        <fullName evidence="3">Protein tyrosine phosphatase</fullName>
    </submittedName>
</protein>
<keyword evidence="4" id="KW-1185">Reference proteome</keyword>
<dbReference type="CDD" id="cd16345">
    <property type="entry name" value="LMWP_ArsC"/>
    <property type="match status" value="1"/>
</dbReference>
<accession>A0A1R4HDB0</accession>
<dbReference type="SMART" id="SM00226">
    <property type="entry name" value="LMWPc"/>
    <property type="match status" value="1"/>
</dbReference>
<feature type="domain" description="Phosphotyrosine protein phosphatase I" evidence="2">
    <location>
        <begin position="6"/>
        <end position="141"/>
    </location>
</feature>